<proteinExistence type="predicted"/>
<protein>
    <submittedName>
        <fullName evidence="1">(salmon louse) hypothetical protein</fullName>
    </submittedName>
</protein>
<keyword evidence="2" id="KW-1185">Reference proteome</keyword>
<reference evidence="1" key="1">
    <citation type="submission" date="2021-02" db="EMBL/GenBank/DDBJ databases">
        <authorList>
            <person name="Bekaert M."/>
        </authorList>
    </citation>
    <scope>NUCLEOTIDE SEQUENCE</scope>
    <source>
        <strain evidence="1">IoA-00</strain>
    </source>
</reference>
<dbReference type="AlphaFoldDB" id="A0A7R8H246"/>
<gene>
    <name evidence="1" type="ORF">LSAA_4079</name>
</gene>
<dbReference type="Proteomes" id="UP000675881">
    <property type="component" value="Chromosome 13"/>
</dbReference>
<name>A0A7R8H246_LEPSM</name>
<organism evidence="1 2">
    <name type="scientific">Lepeophtheirus salmonis</name>
    <name type="common">Salmon louse</name>
    <name type="synonym">Caligus salmonis</name>
    <dbReference type="NCBI Taxonomy" id="72036"/>
    <lineage>
        <taxon>Eukaryota</taxon>
        <taxon>Metazoa</taxon>
        <taxon>Ecdysozoa</taxon>
        <taxon>Arthropoda</taxon>
        <taxon>Crustacea</taxon>
        <taxon>Multicrustacea</taxon>
        <taxon>Hexanauplia</taxon>
        <taxon>Copepoda</taxon>
        <taxon>Siphonostomatoida</taxon>
        <taxon>Caligidae</taxon>
        <taxon>Lepeophtheirus</taxon>
    </lineage>
</organism>
<dbReference type="EMBL" id="HG994592">
    <property type="protein sequence ID" value="CAF2822813.1"/>
    <property type="molecule type" value="Genomic_DNA"/>
</dbReference>
<sequence length="115" mass="13589">MNDSYGRIFKYGIFLHLECVVENTFKKIKFFRIMMKNFLAFFGTGIIIMTLFDPRIHNVEENADGKISFGSDQFPSLWLYSNHGLRRSWVQWYFCLLPTREVLVTPIVSHNMLIS</sequence>
<evidence type="ECO:0000313" key="2">
    <source>
        <dbReference type="Proteomes" id="UP000675881"/>
    </source>
</evidence>
<accession>A0A7R8H246</accession>
<evidence type="ECO:0000313" key="1">
    <source>
        <dbReference type="EMBL" id="CAF2822813.1"/>
    </source>
</evidence>